<dbReference type="AlphaFoldDB" id="A0A381Z7A1"/>
<sequence>NLHSLANSYKKYLENFFTVRLKLDSTPLKIKLIEGGNPYEGKKNTLTEKQRRHRKRITKRRAK</sequence>
<protein>
    <recommendedName>
        <fullName evidence="3">GTPase Der C-terminal KH-domain-like domain-containing protein</fullName>
    </recommendedName>
</protein>
<gene>
    <name evidence="2" type="ORF">METZ01_LOCUS137974</name>
</gene>
<reference evidence="2" key="1">
    <citation type="submission" date="2018-05" db="EMBL/GenBank/DDBJ databases">
        <authorList>
            <person name="Lanie J.A."/>
            <person name="Ng W.-L."/>
            <person name="Kazmierczak K.M."/>
            <person name="Andrzejewski T.M."/>
            <person name="Davidsen T.M."/>
            <person name="Wayne K.J."/>
            <person name="Tettelin H."/>
            <person name="Glass J.I."/>
            <person name="Rusch D."/>
            <person name="Podicherti R."/>
            <person name="Tsui H.-C.T."/>
            <person name="Winkler M.E."/>
        </authorList>
    </citation>
    <scope>NUCLEOTIDE SEQUENCE</scope>
</reference>
<organism evidence="2">
    <name type="scientific">marine metagenome</name>
    <dbReference type="NCBI Taxonomy" id="408172"/>
    <lineage>
        <taxon>unclassified sequences</taxon>
        <taxon>metagenomes</taxon>
        <taxon>ecological metagenomes</taxon>
    </lineage>
</organism>
<feature type="compositionally biased region" description="Basic and acidic residues" evidence="1">
    <location>
        <begin position="40"/>
        <end position="49"/>
    </location>
</feature>
<feature type="compositionally biased region" description="Basic residues" evidence="1">
    <location>
        <begin position="50"/>
        <end position="63"/>
    </location>
</feature>
<dbReference type="EMBL" id="UINC01020225">
    <property type="protein sequence ID" value="SVA85120.1"/>
    <property type="molecule type" value="Genomic_DNA"/>
</dbReference>
<proteinExistence type="predicted"/>
<accession>A0A381Z7A1</accession>
<feature type="non-terminal residue" evidence="2">
    <location>
        <position position="1"/>
    </location>
</feature>
<name>A0A381Z7A1_9ZZZZ</name>
<feature type="region of interest" description="Disordered" evidence="1">
    <location>
        <begin position="39"/>
        <end position="63"/>
    </location>
</feature>
<evidence type="ECO:0000313" key="2">
    <source>
        <dbReference type="EMBL" id="SVA85120.1"/>
    </source>
</evidence>
<evidence type="ECO:0008006" key="3">
    <source>
        <dbReference type="Google" id="ProtNLM"/>
    </source>
</evidence>
<evidence type="ECO:0000256" key="1">
    <source>
        <dbReference type="SAM" id="MobiDB-lite"/>
    </source>
</evidence>